<dbReference type="PANTHER" id="PTHR47481">
    <property type="match status" value="1"/>
</dbReference>
<comment type="caution">
    <text evidence="1">The sequence shown here is derived from an EMBL/GenBank/DDBJ whole genome shotgun (WGS) entry which is preliminary data.</text>
</comment>
<reference evidence="1 2" key="1">
    <citation type="journal article" date="2020" name="Mol. Plant">
        <title>The Chromosome-Based Rubber Tree Genome Provides New Insights into Spurge Genome Evolution and Rubber Biosynthesis.</title>
        <authorList>
            <person name="Liu J."/>
            <person name="Shi C."/>
            <person name="Shi C.C."/>
            <person name="Li W."/>
            <person name="Zhang Q.J."/>
            <person name="Zhang Y."/>
            <person name="Li K."/>
            <person name="Lu H.F."/>
            <person name="Shi C."/>
            <person name="Zhu S.T."/>
            <person name="Xiao Z.Y."/>
            <person name="Nan H."/>
            <person name="Yue Y."/>
            <person name="Zhu X.G."/>
            <person name="Wu Y."/>
            <person name="Hong X.N."/>
            <person name="Fan G.Y."/>
            <person name="Tong Y."/>
            <person name="Zhang D."/>
            <person name="Mao C.L."/>
            <person name="Liu Y.L."/>
            <person name="Hao S.J."/>
            <person name="Liu W.Q."/>
            <person name="Lv M.Q."/>
            <person name="Zhang H.B."/>
            <person name="Liu Y."/>
            <person name="Hu-Tang G.R."/>
            <person name="Wang J.P."/>
            <person name="Wang J.H."/>
            <person name="Sun Y.H."/>
            <person name="Ni S.B."/>
            <person name="Chen W.B."/>
            <person name="Zhang X.C."/>
            <person name="Jiao Y.N."/>
            <person name="Eichler E.E."/>
            <person name="Li G.H."/>
            <person name="Liu X."/>
            <person name="Gao L.Z."/>
        </authorList>
    </citation>
    <scope>NUCLEOTIDE SEQUENCE [LARGE SCALE GENOMIC DNA]</scope>
    <source>
        <strain evidence="2">cv. GT1</strain>
        <tissue evidence="1">Leaf</tissue>
    </source>
</reference>
<proteinExistence type="predicted"/>
<evidence type="ECO:0000313" key="1">
    <source>
        <dbReference type="EMBL" id="KAF2323069.1"/>
    </source>
</evidence>
<accession>A0A6A6NE36</accession>
<protein>
    <recommendedName>
        <fullName evidence="3">Retrotransposon gag domain-containing protein</fullName>
    </recommendedName>
</protein>
<sequence>MVDVTIAPSVASALTSHQAWEFLHITYANKSQTRIYSLRDMLAKVTRDTKSIAEYLCEIRSITDELGTAGSPISNAELVVKILSGLGPEYKEISAAIWARDSPISFEELFDKLSDHELFLKHEELKKPLATITANLT</sequence>
<evidence type="ECO:0000313" key="2">
    <source>
        <dbReference type="Proteomes" id="UP000467840"/>
    </source>
</evidence>
<gene>
    <name evidence="1" type="ORF">GH714_033138</name>
</gene>
<dbReference type="PANTHER" id="PTHR47481:SF21">
    <property type="entry name" value="BASIC-LEUCINE ZIPPER TRANSCRIPTION FACTOR Q-RELATED"/>
    <property type="match status" value="1"/>
</dbReference>
<keyword evidence="2" id="KW-1185">Reference proteome</keyword>
<organism evidence="1 2">
    <name type="scientific">Hevea brasiliensis</name>
    <name type="common">Para rubber tree</name>
    <name type="synonym">Siphonia brasiliensis</name>
    <dbReference type="NCBI Taxonomy" id="3981"/>
    <lineage>
        <taxon>Eukaryota</taxon>
        <taxon>Viridiplantae</taxon>
        <taxon>Streptophyta</taxon>
        <taxon>Embryophyta</taxon>
        <taxon>Tracheophyta</taxon>
        <taxon>Spermatophyta</taxon>
        <taxon>Magnoliopsida</taxon>
        <taxon>eudicotyledons</taxon>
        <taxon>Gunneridae</taxon>
        <taxon>Pentapetalae</taxon>
        <taxon>rosids</taxon>
        <taxon>fabids</taxon>
        <taxon>Malpighiales</taxon>
        <taxon>Euphorbiaceae</taxon>
        <taxon>Crotonoideae</taxon>
        <taxon>Micrandreae</taxon>
        <taxon>Hevea</taxon>
    </lineage>
</organism>
<dbReference type="Pfam" id="PF14223">
    <property type="entry name" value="Retrotran_gag_2"/>
    <property type="match status" value="1"/>
</dbReference>
<dbReference type="EMBL" id="JAAGAX010000002">
    <property type="protein sequence ID" value="KAF2323069.1"/>
    <property type="molecule type" value="Genomic_DNA"/>
</dbReference>
<evidence type="ECO:0008006" key="3">
    <source>
        <dbReference type="Google" id="ProtNLM"/>
    </source>
</evidence>
<dbReference type="Proteomes" id="UP000467840">
    <property type="component" value="Chromosome 11"/>
</dbReference>
<name>A0A6A6NE36_HEVBR</name>
<dbReference type="AlphaFoldDB" id="A0A6A6NE36"/>